<dbReference type="PANTHER" id="PTHR23513">
    <property type="entry name" value="INTEGRAL MEMBRANE EFFLUX PROTEIN-RELATED"/>
    <property type="match status" value="1"/>
</dbReference>
<evidence type="ECO:0000256" key="3">
    <source>
        <dbReference type="ARBA" id="ARBA00022692"/>
    </source>
</evidence>
<feature type="transmembrane region" description="Helical" evidence="6">
    <location>
        <begin position="102"/>
        <end position="127"/>
    </location>
</feature>
<proteinExistence type="predicted"/>
<keyword evidence="5 6" id="KW-0472">Membrane</keyword>
<feature type="transmembrane region" description="Helical" evidence="6">
    <location>
        <begin position="377"/>
        <end position="395"/>
    </location>
</feature>
<evidence type="ECO:0000256" key="6">
    <source>
        <dbReference type="SAM" id="Phobius"/>
    </source>
</evidence>
<keyword evidence="8" id="KW-1185">Reference proteome</keyword>
<dbReference type="InterPro" id="IPR036259">
    <property type="entry name" value="MFS_trans_sf"/>
</dbReference>
<dbReference type="Gene3D" id="1.20.1250.20">
    <property type="entry name" value="MFS general substrate transporter like domains"/>
    <property type="match status" value="1"/>
</dbReference>
<organism evidence="7 8">
    <name type="scientific">Nocardia niwae</name>
    <dbReference type="NCBI Taxonomy" id="626084"/>
    <lineage>
        <taxon>Bacteria</taxon>
        <taxon>Bacillati</taxon>
        <taxon>Actinomycetota</taxon>
        <taxon>Actinomycetes</taxon>
        <taxon>Mycobacteriales</taxon>
        <taxon>Nocardiaceae</taxon>
        <taxon>Nocardia</taxon>
    </lineage>
</organism>
<sequence>MSSSNLGRSFGWLWASYAVSAYGTGLGFGAFSVVAITVLNAGSAEVAVLSSAGLAIGALLAVPLGPWMEFRAKRPVMIAMDVVRFAALASIPFAYWRGVLTFAQLLLVAIVAAAAKIAFTAASGAYLKTIVPADRLLLATSRFESTTWSATVLGPPVGGAAIGLLGPVTTIAVDAASYLLSALGLTAIRDPERPPAPRAVRTRRWSDIAEGWRYLLTHDTLRPLFLNTVLVNGLIMAAEPLLSVLMLAELRFPVWEYGLAFAVPCLGGLIGSRLARRVVSRWGEQVVLRAFGTLRACWPVGLAFIQPGVAGLVIVIFTEFGLIVCVSLFNSVFAAYRLRNVDADRQARVLAAWSITGSLGIAALTVSWGLLARLTGPRAAIALAGLLLLATPFLLPRRDTHSPGLRQDGRVVQRADEVGRSPQLLRRRGGGEQR</sequence>
<dbReference type="SUPFAM" id="SSF103473">
    <property type="entry name" value="MFS general substrate transporter"/>
    <property type="match status" value="1"/>
</dbReference>
<dbReference type="EMBL" id="JBEYBR010000053">
    <property type="protein sequence ID" value="MEU2124196.1"/>
    <property type="molecule type" value="Genomic_DNA"/>
</dbReference>
<evidence type="ECO:0000256" key="1">
    <source>
        <dbReference type="ARBA" id="ARBA00004651"/>
    </source>
</evidence>
<reference evidence="7 8" key="1">
    <citation type="submission" date="2024-06" db="EMBL/GenBank/DDBJ databases">
        <title>The Natural Products Discovery Center: Release of the First 8490 Sequenced Strains for Exploring Actinobacteria Biosynthetic Diversity.</title>
        <authorList>
            <person name="Kalkreuter E."/>
            <person name="Kautsar S.A."/>
            <person name="Yang D."/>
            <person name="Bader C.D."/>
            <person name="Teijaro C.N."/>
            <person name="Fluegel L."/>
            <person name="Davis C.M."/>
            <person name="Simpson J.R."/>
            <person name="Lauterbach L."/>
            <person name="Steele A.D."/>
            <person name="Gui C."/>
            <person name="Meng S."/>
            <person name="Li G."/>
            <person name="Viehrig K."/>
            <person name="Ye F."/>
            <person name="Su P."/>
            <person name="Kiefer A.F."/>
            <person name="Nichols A."/>
            <person name="Cepeda A.J."/>
            <person name="Yan W."/>
            <person name="Fan B."/>
            <person name="Jiang Y."/>
            <person name="Adhikari A."/>
            <person name="Zheng C.-J."/>
            <person name="Schuster L."/>
            <person name="Cowan T.M."/>
            <person name="Smanski M.J."/>
            <person name="Chevrette M.G."/>
            <person name="De Carvalho L.P.S."/>
            <person name="Shen B."/>
        </authorList>
    </citation>
    <scope>NUCLEOTIDE SEQUENCE [LARGE SCALE GENOMIC DNA]</scope>
    <source>
        <strain evidence="7 8">NPDC019434</strain>
    </source>
</reference>
<feature type="transmembrane region" description="Helical" evidence="6">
    <location>
        <begin position="12"/>
        <end position="40"/>
    </location>
</feature>
<evidence type="ECO:0000256" key="2">
    <source>
        <dbReference type="ARBA" id="ARBA00022475"/>
    </source>
</evidence>
<dbReference type="RefSeq" id="WP_063021678.1">
    <property type="nucleotide sequence ID" value="NZ_JBEYBM010000008.1"/>
</dbReference>
<feature type="transmembrane region" description="Helical" evidence="6">
    <location>
        <begin position="254"/>
        <end position="274"/>
    </location>
</feature>
<name>A0ABV2XEF3_9NOCA</name>
<dbReference type="Pfam" id="PF07690">
    <property type="entry name" value="MFS_1"/>
    <property type="match status" value="1"/>
</dbReference>
<feature type="transmembrane region" description="Helical" evidence="6">
    <location>
        <begin position="311"/>
        <end position="338"/>
    </location>
</feature>
<keyword evidence="4 6" id="KW-1133">Transmembrane helix</keyword>
<keyword evidence="3 6" id="KW-0812">Transmembrane</keyword>
<feature type="transmembrane region" description="Helical" evidence="6">
    <location>
        <begin position="224"/>
        <end position="248"/>
    </location>
</feature>
<evidence type="ECO:0000313" key="8">
    <source>
        <dbReference type="Proteomes" id="UP001550535"/>
    </source>
</evidence>
<evidence type="ECO:0000256" key="5">
    <source>
        <dbReference type="ARBA" id="ARBA00023136"/>
    </source>
</evidence>
<comment type="caution">
    <text evidence="7">The sequence shown here is derived from an EMBL/GenBank/DDBJ whole genome shotgun (WGS) entry which is preliminary data.</text>
</comment>
<evidence type="ECO:0000256" key="4">
    <source>
        <dbReference type="ARBA" id="ARBA00022989"/>
    </source>
</evidence>
<gene>
    <name evidence="7" type="ORF">ABZ507_20485</name>
</gene>
<feature type="transmembrane region" description="Helical" evidence="6">
    <location>
        <begin position="286"/>
        <end position="305"/>
    </location>
</feature>
<dbReference type="Proteomes" id="UP001550535">
    <property type="component" value="Unassembled WGS sequence"/>
</dbReference>
<dbReference type="PANTHER" id="PTHR23513:SF6">
    <property type="entry name" value="MAJOR FACILITATOR SUPERFAMILY ASSOCIATED DOMAIN-CONTAINING PROTEIN"/>
    <property type="match status" value="1"/>
</dbReference>
<protein>
    <submittedName>
        <fullName evidence="7">MFS transporter</fullName>
    </submittedName>
</protein>
<feature type="transmembrane region" description="Helical" evidence="6">
    <location>
        <begin position="46"/>
        <end position="64"/>
    </location>
</feature>
<accession>A0ABV2XEF3</accession>
<evidence type="ECO:0000313" key="7">
    <source>
        <dbReference type="EMBL" id="MEU2124196.1"/>
    </source>
</evidence>
<dbReference type="CDD" id="cd06173">
    <property type="entry name" value="MFS_MefA_like"/>
    <property type="match status" value="1"/>
</dbReference>
<feature type="transmembrane region" description="Helical" evidence="6">
    <location>
        <begin position="350"/>
        <end position="371"/>
    </location>
</feature>
<comment type="subcellular location">
    <subcellularLocation>
        <location evidence="1">Cell membrane</location>
        <topology evidence="1">Multi-pass membrane protein</topology>
    </subcellularLocation>
</comment>
<keyword evidence="2" id="KW-1003">Cell membrane</keyword>
<feature type="transmembrane region" description="Helical" evidence="6">
    <location>
        <begin position="76"/>
        <end position="96"/>
    </location>
</feature>
<dbReference type="InterPro" id="IPR011701">
    <property type="entry name" value="MFS"/>
</dbReference>